<dbReference type="RefSeq" id="WP_220206272.1">
    <property type="nucleotide sequence ID" value="NZ_BNJK01000001.1"/>
</dbReference>
<sequence>MAKIDIPPSTGATDAQEQYFTLTDQIPAQVWYWAALGSIITSAILFLSDRKDWSIFVGQWPPTFLLLGLYHKLLKPSR</sequence>
<evidence type="ECO:0000256" key="1">
    <source>
        <dbReference type="SAM" id="Phobius"/>
    </source>
</evidence>
<accession>A0A8J3N2I3</accession>
<keyword evidence="3" id="KW-1185">Reference proteome</keyword>
<gene>
    <name evidence="2" type="ORF">KSF_056500</name>
</gene>
<name>A0A8J3N2I3_9CHLR</name>
<organism evidence="2 3">
    <name type="scientific">Reticulibacter mediterranei</name>
    <dbReference type="NCBI Taxonomy" id="2778369"/>
    <lineage>
        <taxon>Bacteria</taxon>
        <taxon>Bacillati</taxon>
        <taxon>Chloroflexota</taxon>
        <taxon>Ktedonobacteria</taxon>
        <taxon>Ktedonobacterales</taxon>
        <taxon>Reticulibacteraceae</taxon>
        <taxon>Reticulibacter</taxon>
    </lineage>
</organism>
<dbReference type="Proteomes" id="UP000597444">
    <property type="component" value="Unassembled WGS sequence"/>
</dbReference>
<keyword evidence="1" id="KW-1133">Transmembrane helix</keyword>
<keyword evidence="1" id="KW-0812">Transmembrane</keyword>
<protein>
    <submittedName>
        <fullName evidence="2">Uncharacterized protein</fullName>
    </submittedName>
</protein>
<evidence type="ECO:0000313" key="2">
    <source>
        <dbReference type="EMBL" id="GHO95602.1"/>
    </source>
</evidence>
<evidence type="ECO:0000313" key="3">
    <source>
        <dbReference type="Proteomes" id="UP000597444"/>
    </source>
</evidence>
<reference evidence="2" key="1">
    <citation type="submission" date="2020-10" db="EMBL/GenBank/DDBJ databases">
        <title>Taxonomic study of unclassified bacteria belonging to the class Ktedonobacteria.</title>
        <authorList>
            <person name="Yabe S."/>
            <person name="Wang C.M."/>
            <person name="Zheng Y."/>
            <person name="Sakai Y."/>
            <person name="Cavaletti L."/>
            <person name="Monciardini P."/>
            <person name="Donadio S."/>
        </authorList>
    </citation>
    <scope>NUCLEOTIDE SEQUENCE</scope>
    <source>
        <strain evidence="2">ID150040</strain>
    </source>
</reference>
<comment type="caution">
    <text evidence="2">The sequence shown here is derived from an EMBL/GenBank/DDBJ whole genome shotgun (WGS) entry which is preliminary data.</text>
</comment>
<dbReference type="EMBL" id="BNJK01000001">
    <property type="protein sequence ID" value="GHO95602.1"/>
    <property type="molecule type" value="Genomic_DNA"/>
</dbReference>
<keyword evidence="1" id="KW-0472">Membrane</keyword>
<proteinExistence type="predicted"/>
<dbReference type="AlphaFoldDB" id="A0A8J3N2I3"/>
<feature type="transmembrane region" description="Helical" evidence="1">
    <location>
        <begin position="30"/>
        <end position="47"/>
    </location>
</feature>